<reference evidence="1" key="1">
    <citation type="submission" date="2022-06" db="EMBL/GenBank/DDBJ databases">
        <title>Uncovering the hologenomic basis of an extraordinary plant invasion.</title>
        <authorList>
            <person name="Bieker V.C."/>
            <person name="Martin M.D."/>
            <person name="Gilbert T."/>
            <person name="Hodgins K."/>
            <person name="Battlay P."/>
            <person name="Petersen B."/>
            <person name="Wilson J."/>
        </authorList>
    </citation>
    <scope>NUCLEOTIDE SEQUENCE</scope>
    <source>
        <strain evidence="1">AA19_3_7</strain>
        <tissue evidence="1">Leaf</tissue>
    </source>
</reference>
<sequence length="172" mass="19877">MFSLLGVFFSRTFTSQKYRQRSLPFITVFCLEQRIAVLTICRWRSSPPLSSFLVVQEVRRHRKNISSQLRRRLWKRGAHRMLGARQVDTVSVKTLFIYSARSNSIKCMMSLSRIQSISPLPNLHLHPTDPTPFSSLQHISLLLLRLAVASPLFSEAPLEYATSLDHLLQHQM</sequence>
<dbReference type="EMBL" id="JAMZMK010010855">
    <property type="protein sequence ID" value="KAI7730014.1"/>
    <property type="molecule type" value="Genomic_DNA"/>
</dbReference>
<name>A0AAD5G614_AMBAR</name>
<proteinExistence type="predicted"/>
<organism evidence="1 2">
    <name type="scientific">Ambrosia artemisiifolia</name>
    <name type="common">Common ragweed</name>
    <dbReference type="NCBI Taxonomy" id="4212"/>
    <lineage>
        <taxon>Eukaryota</taxon>
        <taxon>Viridiplantae</taxon>
        <taxon>Streptophyta</taxon>
        <taxon>Embryophyta</taxon>
        <taxon>Tracheophyta</taxon>
        <taxon>Spermatophyta</taxon>
        <taxon>Magnoliopsida</taxon>
        <taxon>eudicotyledons</taxon>
        <taxon>Gunneridae</taxon>
        <taxon>Pentapetalae</taxon>
        <taxon>asterids</taxon>
        <taxon>campanulids</taxon>
        <taxon>Asterales</taxon>
        <taxon>Asteraceae</taxon>
        <taxon>Asteroideae</taxon>
        <taxon>Heliantheae alliance</taxon>
        <taxon>Heliantheae</taxon>
        <taxon>Ambrosia</taxon>
    </lineage>
</organism>
<evidence type="ECO:0000313" key="1">
    <source>
        <dbReference type="EMBL" id="KAI7730014.1"/>
    </source>
</evidence>
<accession>A0AAD5G614</accession>
<gene>
    <name evidence="1" type="ORF">M8C21_032718</name>
</gene>
<protein>
    <submittedName>
        <fullName evidence="1">Uncharacterized protein</fullName>
    </submittedName>
</protein>
<keyword evidence="2" id="KW-1185">Reference proteome</keyword>
<evidence type="ECO:0000313" key="2">
    <source>
        <dbReference type="Proteomes" id="UP001206925"/>
    </source>
</evidence>
<dbReference type="Proteomes" id="UP001206925">
    <property type="component" value="Unassembled WGS sequence"/>
</dbReference>
<comment type="caution">
    <text evidence="1">The sequence shown here is derived from an EMBL/GenBank/DDBJ whole genome shotgun (WGS) entry which is preliminary data.</text>
</comment>
<dbReference type="AlphaFoldDB" id="A0AAD5G614"/>